<comment type="caution">
    <text evidence="2">The sequence shown here is derived from an EMBL/GenBank/DDBJ whole genome shotgun (WGS) entry which is preliminary data.</text>
</comment>
<dbReference type="Proteomes" id="UP000178849">
    <property type="component" value="Unassembled WGS sequence"/>
</dbReference>
<dbReference type="STRING" id="1798550.A2927_01765"/>
<dbReference type="EMBL" id="MHKL01000027">
    <property type="protein sequence ID" value="OGY89095.1"/>
    <property type="molecule type" value="Genomic_DNA"/>
</dbReference>
<sequence>MKRSLIFHWIGRIVGVWGALALIGAWVAGENGAVLGFSQQHLYNDAIVLTLISISALVCAMIYLQQEKSQ</sequence>
<keyword evidence="1" id="KW-1133">Transmembrane helix</keyword>
<evidence type="ECO:0000256" key="1">
    <source>
        <dbReference type="SAM" id="Phobius"/>
    </source>
</evidence>
<keyword evidence="1" id="KW-0472">Membrane</keyword>
<proteinExistence type="predicted"/>
<evidence type="ECO:0000313" key="3">
    <source>
        <dbReference type="Proteomes" id="UP000178849"/>
    </source>
</evidence>
<feature type="transmembrane region" description="Helical" evidence="1">
    <location>
        <begin position="46"/>
        <end position="64"/>
    </location>
</feature>
<protein>
    <submittedName>
        <fullName evidence="2">Uncharacterized protein</fullName>
    </submittedName>
</protein>
<keyword evidence="1" id="KW-0812">Transmembrane</keyword>
<accession>A0A1G2BJ45</accession>
<reference evidence="2 3" key="1">
    <citation type="journal article" date="2016" name="Nat. Commun.">
        <title>Thousands of microbial genomes shed light on interconnected biogeochemical processes in an aquifer system.</title>
        <authorList>
            <person name="Anantharaman K."/>
            <person name="Brown C.T."/>
            <person name="Hug L.A."/>
            <person name="Sharon I."/>
            <person name="Castelle C.J."/>
            <person name="Probst A.J."/>
            <person name="Thomas B.C."/>
            <person name="Singh A."/>
            <person name="Wilkins M.J."/>
            <person name="Karaoz U."/>
            <person name="Brodie E.L."/>
            <person name="Williams K.H."/>
            <person name="Hubbard S.S."/>
            <person name="Banfield J.F."/>
        </authorList>
    </citation>
    <scope>NUCLEOTIDE SEQUENCE [LARGE SCALE GENOMIC DNA]</scope>
</reference>
<dbReference type="AlphaFoldDB" id="A0A1G2BJ45"/>
<name>A0A1G2BJ45_9BACT</name>
<feature type="transmembrane region" description="Helical" evidence="1">
    <location>
        <begin position="7"/>
        <end position="26"/>
    </location>
</feature>
<gene>
    <name evidence="2" type="ORF">A2927_01765</name>
</gene>
<organism evidence="2 3">
    <name type="scientific">Candidatus Komeilibacteria bacterium RIFCSPLOWO2_01_FULL_45_10</name>
    <dbReference type="NCBI Taxonomy" id="1798550"/>
    <lineage>
        <taxon>Bacteria</taxon>
        <taxon>Candidatus Komeiliibacteriota</taxon>
    </lineage>
</organism>
<evidence type="ECO:0000313" key="2">
    <source>
        <dbReference type="EMBL" id="OGY89095.1"/>
    </source>
</evidence>